<keyword evidence="1" id="KW-0472">Membrane</keyword>
<proteinExistence type="predicted"/>
<evidence type="ECO:0000256" key="1">
    <source>
        <dbReference type="SAM" id="Phobius"/>
    </source>
</evidence>
<keyword evidence="1" id="KW-1133">Transmembrane helix</keyword>
<dbReference type="Proteomes" id="UP000623269">
    <property type="component" value="Unassembled WGS sequence"/>
</dbReference>
<gene>
    <name evidence="2" type="ORF">I5677_11395</name>
</gene>
<protein>
    <submittedName>
        <fullName evidence="2">Uncharacterized protein</fullName>
    </submittedName>
</protein>
<evidence type="ECO:0000313" key="2">
    <source>
        <dbReference type="EMBL" id="MBH1941498.1"/>
    </source>
</evidence>
<accession>A0A8J7L2Z5</accession>
<keyword evidence="1" id="KW-0812">Transmembrane</keyword>
<feature type="transmembrane region" description="Helical" evidence="1">
    <location>
        <begin position="21"/>
        <end position="41"/>
    </location>
</feature>
<dbReference type="AlphaFoldDB" id="A0A8J7L2Z5"/>
<comment type="caution">
    <text evidence="2">The sequence shown here is derived from an EMBL/GenBank/DDBJ whole genome shotgun (WGS) entry which is preliminary data.</text>
</comment>
<organism evidence="2 3">
    <name type="scientific">Mobilitalea sibirica</name>
    <dbReference type="NCBI Taxonomy" id="1462919"/>
    <lineage>
        <taxon>Bacteria</taxon>
        <taxon>Bacillati</taxon>
        <taxon>Bacillota</taxon>
        <taxon>Clostridia</taxon>
        <taxon>Lachnospirales</taxon>
        <taxon>Lachnospiraceae</taxon>
        <taxon>Mobilitalea</taxon>
    </lineage>
</organism>
<evidence type="ECO:0000313" key="3">
    <source>
        <dbReference type="Proteomes" id="UP000623269"/>
    </source>
</evidence>
<dbReference type="RefSeq" id="WP_197661707.1">
    <property type="nucleotide sequence ID" value="NZ_JAEAGR010000011.1"/>
</dbReference>
<reference evidence="2" key="1">
    <citation type="submission" date="2020-12" db="EMBL/GenBank/DDBJ databases">
        <title>M. sibirica DSM 26468T genome.</title>
        <authorList>
            <person name="Thieme N."/>
            <person name="Rettenmaier R."/>
            <person name="Zverlov V."/>
            <person name="Liebl W."/>
        </authorList>
    </citation>
    <scope>NUCLEOTIDE SEQUENCE</scope>
    <source>
        <strain evidence="2">DSM 26468</strain>
    </source>
</reference>
<sequence length="176" mass="19829">MKKIKKSNAIKHKEPMAMKTKALWYSLGGIALLVIVILIIIESASGKIVVKNDTNLNLEYVKAYFVGVEGPISDEIINLELNSGDDFSEKLAEEYKLLGMEANLEIRFKFENQDELFVDAGYFNDTFDGKINIDFTQDDDDSIKLKVKAKNGLLPSLLIQCNEVHKINLEEGIVEE</sequence>
<dbReference type="EMBL" id="JAEAGR010000011">
    <property type="protein sequence ID" value="MBH1941498.1"/>
    <property type="molecule type" value="Genomic_DNA"/>
</dbReference>
<keyword evidence="3" id="KW-1185">Reference proteome</keyword>
<name>A0A8J7L2Z5_9FIRM</name>